<keyword evidence="9" id="KW-0343">GTPase activation</keyword>
<evidence type="ECO:0000256" key="15">
    <source>
        <dbReference type="ARBA" id="ARBA00023273"/>
    </source>
</evidence>
<evidence type="ECO:0000256" key="9">
    <source>
        <dbReference type="ARBA" id="ARBA00022468"/>
    </source>
</evidence>
<gene>
    <name evidence="19 20 21 22 23" type="primary">LOC106811832</name>
</gene>
<dbReference type="RefSeq" id="XP_014671044.1">
    <property type="nucleotide sequence ID" value="XM_014815558.1"/>
</dbReference>
<name>A0ABM1EFS0_PRICU</name>
<evidence type="ECO:0000256" key="8">
    <source>
        <dbReference type="ARBA" id="ARBA00021824"/>
    </source>
</evidence>
<evidence type="ECO:0000256" key="6">
    <source>
        <dbReference type="ARBA" id="ARBA00004656"/>
    </source>
</evidence>
<keyword evidence="13" id="KW-0458">Lysosome</keyword>
<feature type="compositionally biased region" description="Low complexity" evidence="16">
    <location>
        <begin position="43"/>
        <end position="56"/>
    </location>
</feature>
<evidence type="ECO:0000313" key="21">
    <source>
        <dbReference type="RefSeq" id="XP_014671042.1"/>
    </source>
</evidence>
<feature type="domain" description="UDENN FLCN/SMCR8-type" evidence="17">
    <location>
        <begin position="102"/>
        <end position="567"/>
    </location>
</feature>
<dbReference type="Gene3D" id="3.40.50.12430">
    <property type="match status" value="1"/>
</dbReference>
<dbReference type="InterPro" id="IPR021713">
    <property type="entry name" value="Folliculin"/>
</dbReference>
<dbReference type="PANTHER" id="PTHR31441:SF2">
    <property type="entry name" value="FOLLICULIN"/>
    <property type="match status" value="1"/>
</dbReference>
<evidence type="ECO:0000313" key="18">
    <source>
        <dbReference type="Proteomes" id="UP000695022"/>
    </source>
</evidence>
<comment type="similarity">
    <text evidence="7">Belongs to the folliculin family.</text>
</comment>
<evidence type="ECO:0000313" key="19">
    <source>
        <dbReference type="RefSeq" id="XP_014671040.1"/>
    </source>
</evidence>
<evidence type="ECO:0000256" key="13">
    <source>
        <dbReference type="ARBA" id="ARBA00023228"/>
    </source>
</evidence>
<dbReference type="RefSeq" id="XP_014671041.1">
    <property type="nucleotide sequence ID" value="XM_014815555.1"/>
</dbReference>
<dbReference type="GeneID" id="106811832"/>
<evidence type="ECO:0000313" key="22">
    <source>
        <dbReference type="RefSeq" id="XP_014671043.1"/>
    </source>
</evidence>
<keyword evidence="11" id="KW-0472">Membrane</keyword>
<feature type="region of interest" description="Disordered" evidence="16">
    <location>
        <begin position="69"/>
        <end position="91"/>
    </location>
</feature>
<accession>A0ABM1EFS0</accession>
<dbReference type="InterPro" id="IPR032035">
    <property type="entry name" value="Folliculin_DENN"/>
</dbReference>
<comment type="subcellular location">
    <subcellularLocation>
        <location evidence="2">Cell projection</location>
        <location evidence="2">Cilium</location>
    </subcellularLocation>
    <subcellularLocation>
        <location evidence="4">Cytoplasm</location>
        <location evidence="4">Cytoskeleton</location>
        <location evidence="4">Microtubule organizing center</location>
        <location evidence="4">Centrosome</location>
    </subcellularLocation>
    <subcellularLocation>
        <location evidence="3">Cytoplasm</location>
        <location evidence="3">Cytoskeleton</location>
        <location evidence="3">Spindle</location>
    </subcellularLocation>
    <subcellularLocation>
        <location evidence="5">Cytoplasm</location>
        <location evidence="5">Cytosol</location>
    </subcellularLocation>
    <subcellularLocation>
        <location evidence="6">Lysosome membrane</location>
    </subcellularLocation>
    <subcellularLocation>
        <location evidence="1">Nucleus</location>
    </subcellularLocation>
</comment>
<keyword evidence="15" id="KW-0966">Cell projection</keyword>
<dbReference type="Gene3D" id="1.10.10.1730">
    <property type="entry name" value="Folliculin"/>
    <property type="match status" value="1"/>
</dbReference>
<sequence length="596" mass="67050">MNAVIALCHFCELHGPSIVFSTQAFHSQVPAHLLEPSPSQTESQDGSNGSGQEQSSQFSFYGSLEHWLRPPRTPQTSTPPTPQSPITSGAAGRTTEMCEACRSMAAGQPGFVSNDHEAKVSYVSSQYPCHPEIFSIVRQACVRSLSCEVCPGREGPIFFGDDVRGHVLSHTFFVKDSHARGFQRWYSIIVVMTDKVFLLNSWPFLVTHLRIIIDKIQMMALKVYEAEQTECPQRSLRLSSSVNPRDFLRHRGMNKPARSLVELTHEKNLFARLHMWFTWLLKAGGNRMTEKLFEGPPTEDTVIDMERLEETEEGFIKLFTTTLEVSKKTGADDQSDKEEKSQLATTREAEDDESSCPEFKNIRHLLRVLAYDKFNTLAHHTIIGNQVIVRGSQRWLVKSVIQALQVFLPKGCSRVIAWSSTYVDSWMCNFLGLELGVEIPEHVSEADKYSVLDILAPKDAQSLSSDTSDQFDGYTFTVSSKTVLPDVYPALLVKMEQAMVQAKFTNEVLECSLTAMKEQWMNKVKVLFKFSRASGSHSQEEVQKLLRVLGAGPHDEPLLKFWMTGLSIQYKTHALESSFTASNDSYYEVCDVSTGQ</sequence>
<evidence type="ECO:0000256" key="4">
    <source>
        <dbReference type="ARBA" id="ARBA00004300"/>
    </source>
</evidence>
<dbReference type="Pfam" id="PF16692">
    <property type="entry name" value="Folliculin_C"/>
    <property type="match status" value="1"/>
</dbReference>
<dbReference type="Proteomes" id="UP000695022">
    <property type="component" value="Unplaced"/>
</dbReference>
<evidence type="ECO:0000256" key="11">
    <source>
        <dbReference type="ARBA" id="ARBA00023136"/>
    </source>
</evidence>
<evidence type="ECO:0000313" key="23">
    <source>
        <dbReference type="RefSeq" id="XP_014671044.1"/>
    </source>
</evidence>
<dbReference type="RefSeq" id="XP_014671042.1">
    <property type="nucleotide sequence ID" value="XM_014815556.1"/>
</dbReference>
<keyword evidence="14" id="KW-0539">Nucleus</keyword>
<keyword evidence="18" id="KW-1185">Reference proteome</keyword>
<keyword evidence="10" id="KW-0963">Cytoplasm</keyword>
<feature type="region of interest" description="Disordered" evidence="16">
    <location>
        <begin position="328"/>
        <end position="355"/>
    </location>
</feature>
<evidence type="ECO:0000256" key="7">
    <source>
        <dbReference type="ARBA" id="ARBA00009987"/>
    </source>
</evidence>
<reference evidence="19 20" key="1">
    <citation type="submission" date="2025-05" db="UniProtKB">
        <authorList>
            <consortium name="RefSeq"/>
        </authorList>
    </citation>
    <scope>IDENTIFICATION</scope>
</reference>
<dbReference type="PANTHER" id="PTHR31441">
    <property type="entry name" value="FOLLICULIN FAMILY MEMBER"/>
    <property type="match status" value="1"/>
</dbReference>
<organism evidence="18 20">
    <name type="scientific">Priapulus caudatus</name>
    <name type="common">Priapulid worm</name>
    <dbReference type="NCBI Taxonomy" id="37621"/>
    <lineage>
        <taxon>Eukaryota</taxon>
        <taxon>Metazoa</taxon>
        <taxon>Ecdysozoa</taxon>
        <taxon>Scalidophora</taxon>
        <taxon>Priapulida</taxon>
        <taxon>Priapulimorpha</taxon>
        <taxon>Priapulimorphida</taxon>
        <taxon>Priapulidae</taxon>
        <taxon>Priapulus</taxon>
    </lineage>
</organism>
<dbReference type="PROSITE" id="PS51834">
    <property type="entry name" value="DENN_FLCN_SMCR8"/>
    <property type="match status" value="1"/>
</dbReference>
<evidence type="ECO:0000256" key="1">
    <source>
        <dbReference type="ARBA" id="ARBA00004123"/>
    </source>
</evidence>
<evidence type="ECO:0000313" key="20">
    <source>
        <dbReference type="RefSeq" id="XP_014671041.1"/>
    </source>
</evidence>
<evidence type="ECO:0000256" key="3">
    <source>
        <dbReference type="ARBA" id="ARBA00004186"/>
    </source>
</evidence>
<dbReference type="Pfam" id="PF11704">
    <property type="entry name" value="Folliculin"/>
    <property type="match status" value="1"/>
</dbReference>
<evidence type="ECO:0000256" key="16">
    <source>
        <dbReference type="SAM" id="MobiDB-lite"/>
    </source>
</evidence>
<dbReference type="InterPro" id="IPR037521">
    <property type="entry name" value="FLCN/SMCR8_DENN"/>
</dbReference>
<evidence type="ECO:0000256" key="12">
    <source>
        <dbReference type="ARBA" id="ARBA00023212"/>
    </source>
</evidence>
<evidence type="ECO:0000256" key="2">
    <source>
        <dbReference type="ARBA" id="ARBA00004138"/>
    </source>
</evidence>
<dbReference type="InterPro" id="IPR044886">
    <property type="entry name" value="FLCN_DENN_C_sf"/>
</dbReference>
<keyword evidence="12" id="KW-0206">Cytoskeleton</keyword>
<evidence type="ECO:0000256" key="5">
    <source>
        <dbReference type="ARBA" id="ARBA00004514"/>
    </source>
</evidence>
<dbReference type="RefSeq" id="XP_014671043.1">
    <property type="nucleotide sequence ID" value="XM_014815557.1"/>
</dbReference>
<dbReference type="RefSeq" id="XP_014671040.1">
    <property type="nucleotide sequence ID" value="XM_014815554.1"/>
</dbReference>
<feature type="region of interest" description="Disordered" evidence="16">
    <location>
        <begin position="34"/>
        <end position="56"/>
    </location>
</feature>
<protein>
    <recommendedName>
        <fullName evidence="8">Folliculin</fullName>
    </recommendedName>
</protein>
<proteinExistence type="inferred from homology"/>
<dbReference type="InterPro" id="IPR037520">
    <property type="entry name" value="Folliculin/SMCR8_longin"/>
</dbReference>
<evidence type="ECO:0000259" key="17">
    <source>
        <dbReference type="PROSITE" id="PS51834"/>
    </source>
</evidence>
<feature type="compositionally biased region" description="Pro residues" evidence="16">
    <location>
        <begin position="71"/>
        <end position="83"/>
    </location>
</feature>
<evidence type="ECO:0000256" key="10">
    <source>
        <dbReference type="ARBA" id="ARBA00022490"/>
    </source>
</evidence>
<evidence type="ECO:0000256" key="14">
    <source>
        <dbReference type="ARBA" id="ARBA00023242"/>
    </source>
</evidence>